<dbReference type="InterPro" id="IPR013610">
    <property type="entry name" value="ArdC_N"/>
</dbReference>
<feature type="non-terminal residue" evidence="2">
    <location>
        <position position="196"/>
    </location>
</feature>
<accession>A0A923LR88</accession>
<sequence length="196" mass="22323">MAESKTEKQKVQEITEKLEQGIKELFESEKYKTYLNTMSKFHNYSFNNTMLIAMQKPDATLVAGFKAWQKNFDRHVKKGEKGIRILAPAPYKIKEERDKIDPVTQELLLDKDGNPQKEEVEITIPAFRAVSVFDVAQTDGKPIPELAAKELLSDVEGYQDMIRAVEAISPVPIELEEIAGDSKGYYDREAKRIAVQ</sequence>
<dbReference type="RefSeq" id="WP_186867883.1">
    <property type="nucleotide sequence ID" value="NZ_JACOPH010000051.1"/>
</dbReference>
<organism evidence="2 3">
    <name type="scientific">Roseburia zhanii</name>
    <dbReference type="NCBI Taxonomy" id="2763064"/>
    <lineage>
        <taxon>Bacteria</taxon>
        <taxon>Bacillati</taxon>
        <taxon>Bacillota</taxon>
        <taxon>Clostridia</taxon>
        <taxon>Lachnospirales</taxon>
        <taxon>Lachnospiraceae</taxon>
        <taxon>Roseburia</taxon>
    </lineage>
</organism>
<dbReference type="Pfam" id="PF08401">
    <property type="entry name" value="ArdcN"/>
    <property type="match status" value="1"/>
</dbReference>
<reference evidence="2" key="1">
    <citation type="submission" date="2020-08" db="EMBL/GenBank/DDBJ databases">
        <title>Genome public.</title>
        <authorList>
            <person name="Liu C."/>
            <person name="Sun Q."/>
        </authorList>
    </citation>
    <scope>NUCLEOTIDE SEQUENCE</scope>
    <source>
        <strain evidence="2">BX1005</strain>
    </source>
</reference>
<gene>
    <name evidence="2" type="ORF">H8S17_15955</name>
</gene>
<feature type="domain" description="N-terminal" evidence="1">
    <location>
        <begin position="8"/>
        <end position="133"/>
    </location>
</feature>
<proteinExistence type="predicted"/>
<protein>
    <submittedName>
        <fullName evidence="2">DUF1738 domain-containing protein</fullName>
    </submittedName>
</protein>
<dbReference type="EMBL" id="JACOPH010000051">
    <property type="protein sequence ID" value="MBC5715649.1"/>
    <property type="molecule type" value="Genomic_DNA"/>
</dbReference>
<comment type="caution">
    <text evidence="2">The sequence shown here is derived from an EMBL/GenBank/DDBJ whole genome shotgun (WGS) entry which is preliminary data.</text>
</comment>
<dbReference type="Proteomes" id="UP000606720">
    <property type="component" value="Unassembled WGS sequence"/>
</dbReference>
<dbReference type="GO" id="GO:0003697">
    <property type="term" value="F:single-stranded DNA binding"/>
    <property type="evidence" value="ECO:0007669"/>
    <property type="project" value="InterPro"/>
</dbReference>
<evidence type="ECO:0000313" key="2">
    <source>
        <dbReference type="EMBL" id="MBC5715649.1"/>
    </source>
</evidence>
<keyword evidence="3" id="KW-1185">Reference proteome</keyword>
<evidence type="ECO:0000259" key="1">
    <source>
        <dbReference type="Pfam" id="PF08401"/>
    </source>
</evidence>
<evidence type="ECO:0000313" key="3">
    <source>
        <dbReference type="Proteomes" id="UP000606720"/>
    </source>
</evidence>
<dbReference type="AlphaFoldDB" id="A0A923LR88"/>
<name>A0A923LR88_9FIRM</name>